<evidence type="ECO:0000256" key="8">
    <source>
        <dbReference type="ARBA" id="ARBA00023004"/>
    </source>
</evidence>
<sequence>MLRRVVTRLPRLAKRAASTTHYFQKPRENDPRWAEIVSDEDVWTRYEDEVDVAIVGGGPAGLSAAIRLRQLANEAGLDAEEFRVCVIEKAANIGDHILSGACLQTTALDELIPDWKERGAPLHTPVKEDEFHIMLNDQKSIRAPFLGNSTWDWMTKNWPMNNHGNYIVRLGNVVAWLGEIAEELGVEVYPGFAATEILYNDDGSVAGVATHDSGIAKDGSPTDSFERGMGFRAKCTIFSEGCHGSLGKQLYQNPEFKLRENCEPQTYATGIKELWKIPAEKHRDGLVLHTVGWPMDKKTYAGSFVYHLTDWGAEEAETLVALGYVVSLDYENPYISPPSEFQRWKHHPLIAEMLEGGERLSYGARALNEGGFQAIPKLTFPGGVLTGCDAGLLNVPKVKGTHNAMKSGMLAAESIFSALQDETREWKHESLDVPEYETALKNSWIYKELKDVRNVRPSFHNPLGFYGGLAYTGFFVCMLKGTFGIDLEKWTLSHGGADHEKMKPAKDFQKIEYPKPDGKLSFDLLSSVALSGTNHNGDQPAHLTLKDDDLRRNLELFDGPEARFCPAGVYEYVTDEESGKKELVINAQNCVHCKTCDIKCPSQNIDWQCPEGGGGPAYGGM</sequence>
<dbReference type="Pfam" id="PF21162">
    <property type="entry name" value="ETFQO_UQ-bd"/>
    <property type="match status" value="1"/>
</dbReference>
<evidence type="ECO:0000256" key="11">
    <source>
        <dbReference type="RuleBase" id="RU366068"/>
    </source>
</evidence>
<evidence type="ECO:0000256" key="9">
    <source>
        <dbReference type="ARBA" id="ARBA00023014"/>
    </source>
</evidence>
<name>A0ABN7T861_OIKDI</name>
<dbReference type="Proteomes" id="UP001158576">
    <property type="component" value="Chromosome 2"/>
</dbReference>
<feature type="domain" description="ETF-QO/FixX C-terminal" evidence="12">
    <location>
        <begin position="518"/>
        <end position="618"/>
    </location>
</feature>
<dbReference type="InterPro" id="IPR017900">
    <property type="entry name" value="4Fe4S_Fe_S_CS"/>
</dbReference>
<dbReference type="Gene3D" id="3.50.50.60">
    <property type="entry name" value="FAD/NAD(P)-binding domain"/>
    <property type="match status" value="1"/>
</dbReference>
<evidence type="ECO:0000256" key="1">
    <source>
        <dbReference type="ARBA" id="ARBA00001974"/>
    </source>
</evidence>
<keyword evidence="10 11" id="KW-0830">Ubiquinone</keyword>
<comment type="function">
    <text evidence="11">Accepts electrons from ETF and reduces ubiquinone.</text>
</comment>
<keyword evidence="2 11" id="KW-0813">Transport</keyword>
<dbReference type="InterPro" id="IPR007859">
    <property type="entry name" value="ETF-QO/FixX_C"/>
</dbReference>
<dbReference type="SUPFAM" id="SSF51905">
    <property type="entry name" value="FAD/NAD(P)-binding domain"/>
    <property type="match status" value="1"/>
</dbReference>
<evidence type="ECO:0000256" key="7">
    <source>
        <dbReference type="ARBA" id="ARBA00023002"/>
    </source>
</evidence>
<evidence type="ECO:0000259" key="13">
    <source>
        <dbReference type="Pfam" id="PF21162"/>
    </source>
</evidence>
<comment type="catalytic activity">
    <reaction evidence="11">
        <text>a ubiquinone + reduced [electron-transfer flavoprotein] = a ubiquinol + oxidized [electron-transfer flavoprotein] + H(+)</text>
        <dbReference type="Rhea" id="RHEA:24052"/>
        <dbReference type="Rhea" id="RHEA-COMP:9565"/>
        <dbReference type="Rhea" id="RHEA-COMP:9566"/>
        <dbReference type="Rhea" id="RHEA-COMP:10685"/>
        <dbReference type="Rhea" id="RHEA-COMP:10686"/>
        <dbReference type="ChEBI" id="CHEBI:15378"/>
        <dbReference type="ChEBI" id="CHEBI:16389"/>
        <dbReference type="ChEBI" id="CHEBI:17976"/>
        <dbReference type="ChEBI" id="CHEBI:57692"/>
        <dbReference type="ChEBI" id="CHEBI:58307"/>
        <dbReference type="EC" id="1.5.5.1"/>
    </reaction>
</comment>
<dbReference type="PROSITE" id="PS00198">
    <property type="entry name" value="4FE4S_FER_1"/>
    <property type="match status" value="1"/>
</dbReference>
<keyword evidence="8 11" id="KW-0408">Iron</keyword>
<protein>
    <recommendedName>
        <fullName evidence="11">Electron transfer flavoprotein-ubiquinone oxidoreductase</fullName>
        <shortName evidence="11">ETF-QO</shortName>
        <ecNumber evidence="11">1.5.5.1</ecNumber>
    </recommendedName>
</protein>
<evidence type="ECO:0000256" key="4">
    <source>
        <dbReference type="ARBA" id="ARBA00022723"/>
    </source>
</evidence>
<evidence type="ECO:0000313" key="15">
    <source>
        <dbReference type="Proteomes" id="UP001158576"/>
    </source>
</evidence>
<dbReference type="PANTHER" id="PTHR10617">
    <property type="entry name" value="ELECTRON TRANSFER FLAVOPROTEIN-UBIQUINONE OXIDOREDUCTASE"/>
    <property type="match status" value="1"/>
</dbReference>
<proteinExistence type="predicted"/>
<keyword evidence="5 11" id="KW-0274">FAD</keyword>
<accession>A0ABN7T861</accession>
<dbReference type="PANTHER" id="PTHR10617:SF107">
    <property type="entry name" value="ELECTRON TRANSFER FLAVOPROTEIN-UBIQUINONE OXIDOREDUCTASE, MITOCHONDRIAL"/>
    <property type="match status" value="1"/>
</dbReference>
<evidence type="ECO:0000256" key="2">
    <source>
        <dbReference type="ARBA" id="ARBA00022448"/>
    </source>
</evidence>
<evidence type="ECO:0000256" key="3">
    <source>
        <dbReference type="ARBA" id="ARBA00022630"/>
    </source>
</evidence>
<keyword evidence="4 11" id="KW-0479">Metal-binding</keyword>
<dbReference type="Pfam" id="PF05187">
    <property type="entry name" value="Fer4_ETF_QO"/>
    <property type="match status" value="1"/>
</dbReference>
<reference evidence="14 15" key="1">
    <citation type="submission" date="2021-04" db="EMBL/GenBank/DDBJ databases">
        <authorList>
            <person name="Bliznina A."/>
        </authorList>
    </citation>
    <scope>NUCLEOTIDE SEQUENCE [LARGE SCALE GENOMIC DNA]</scope>
</reference>
<keyword evidence="6 11" id="KW-0249">Electron transport</keyword>
<dbReference type="InterPro" id="IPR049398">
    <property type="entry name" value="ETF-QO/FixC_UQ-bd"/>
</dbReference>
<dbReference type="Pfam" id="PF13450">
    <property type="entry name" value="NAD_binding_8"/>
    <property type="match status" value="1"/>
</dbReference>
<dbReference type="EMBL" id="OU015567">
    <property type="protein sequence ID" value="CAG5113823.1"/>
    <property type="molecule type" value="Genomic_DNA"/>
</dbReference>
<comment type="cofactor">
    <cofactor evidence="1 11">
        <name>FAD</name>
        <dbReference type="ChEBI" id="CHEBI:57692"/>
    </cofactor>
</comment>
<dbReference type="Gene3D" id="3.30.9.90">
    <property type="match status" value="1"/>
</dbReference>
<dbReference type="SUPFAM" id="SSF54862">
    <property type="entry name" value="4Fe-4S ferredoxins"/>
    <property type="match status" value="1"/>
</dbReference>
<dbReference type="EC" id="1.5.5.1" evidence="11"/>
<dbReference type="Gene3D" id="3.30.70.20">
    <property type="match status" value="1"/>
</dbReference>
<evidence type="ECO:0000256" key="6">
    <source>
        <dbReference type="ARBA" id="ARBA00022982"/>
    </source>
</evidence>
<organism evidence="14 15">
    <name type="scientific">Oikopleura dioica</name>
    <name type="common">Tunicate</name>
    <dbReference type="NCBI Taxonomy" id="34765"/>
    <lineage>
        <taxon>Eukaryota</taxon>
        <taxon>Metazoa</taxon>
        <taxon>Chordata</taxon>
        <taxon>Tunicata</taxon>
        <taxon>Appendicularia</taxon>
        <taxon>Copelata</taxon>
        <taxon>Oikopleuridae</taxon>
        <taxon>Oikopleura</taxon>
    </lineage>
</organism>
<keyword evidence="15" id="KW-1185">Reference proteome</keyword>
<gene>
    <name evidence="14" type="ORF">OKIOD_LOCUS16678</name>
</gene>
<keyword evidence="7 11" id="KW-0560">Oxidoreductase</keyword>
<comment type="cofactor">
    <cofactor evidence="11">
        <name>[4Fe-4S] cluster</name>
        <dbReference type="ChEBI" id="CHEBI:49883"/>
    </cofactor>
    <text evidence="11">Binds 1 [4Fe-4S] cluster.</text>
</comment>
<feature type="domain" description="ETF-QO/FixC ubiquinone-binding" evidence="13">
    <location>
        <begin position="267"/>
        <end position="367"/>
    </location>
</feature>
<keyword evidence="9 11" id="KW-0411">Iron-sulfur</keyword>
<evidence type="ECO:0000256" key="10">
    <source>
        <dbReference type="ARBA" id="ARBA00023075"/>
    </source>
</evidence>
<dbReference type="SUPFAM" id="SSF54373">
    <property type="entry name" value="FAD-linked reductases, C-terminal domain"/>
    <property type="match status" value="1"/>
</dbReference>
<evidence type="ECO:0000259" key="12">
    <source>
        <dbReference type="Pfam" id="PF05187"/>
    </source>
</evidence>
<evidence type="ECO:0000256" key="5">
    <source>
        <dbReference type="ARBA" id="ARBA00022827"/>
    </source>
</evidence>
<dbReference type="InterPro" id="IPR036188">
    <property type="entry name" value="FAD/NAD-bd_sf"/>
</dbReference>
<dbReference type="InterPro" id="IPR040156">
    <property type="entry name" value="ETF-QO"/>
</dbReference>
<keyword evidence="3 11" id="KW-0285">Flavoprotein</keyword>
<evidence type="ECO:0000313" key="14">
    <source>
        <dbReference type="EMBL" id="CAG5113823.1"/>
    </source>
</evidence>